<evidence type="ECO:0000256" key="5">
    <source>
        <dbReference type="ARBA" id="ARBA00022824"/>
    </source>
</evidence>
<proteinExistence type="inferred from homology"/>
<feature type="transmembrane region" description="Helical" evidence="12">
    <location>
        <begin position="65"/>
        <end position="87"/>
    </location>
</feature>
<dbReference type="Proteomes" id="UP001363151">
    <property type="component" value="Unassembled WGS sequence"/>
</dbReference>
<comment type="caution">
    <text evidence="13">The sequence shown here is derived from an EMBL/GenBank/DDBJ whole genome shotgun (WGS) entry which is preliminary data.</text>
</comment>
<keyword evidence="5 10" id="KW-0256">Endoplasmic reticulum</keyword>
<evidence type="ECO:0000256" key="7">
    <source>
        <dbReference type="ARBA" id="ARBA00022989"/>
    </source>
</evidence>
<evidence type="ECO:0000256" key="4">
    <source>
        <dbReference type="ARBA" id="ARBA00022692"/>
    </source>
</evidence>
<evidence type="ECO:0000256" key="8">
    <source>
        <dbReference type="ARBA" id="ARBA00023010"/>
    </source>
</evidence>
<dbReference type="InterPro" id="IPR030671">
    <property type="entry name" value="Sec61-beta/Sbh"/>
</dbReference>
<name>A0ABR1FZV5_AURAN</name>
<protein>
    <recommendedName>
        <fullName evidence="10">Protein transport protein Sec61 subunit beta</fullName>
    </recommendedName>
</protein>
<evidence type="ECO:0000256" key="1">
    <source>
        <dbReference type="ARBA" id="ARBA00004389"/>
    </source>
</evidence>
<accession>A0ABR1FZV5</accession>
<comment type="subcellular location">
    <subcellularLocation>
        <location evidence="1">Endoplasmic reticulum membrane</location>
        <topology evidence="1">Single-pass membrane protein</topology>
    </subcellularLocation>
</comment>
<comment type="function">
    <text evidence="10">Necessary for protein translocation in the endoplasmic reticulum.</text>
</comment>
<keyword evidence="7 12" id="KW-1133">Transmembrane helix</keyword>
<evidence type="ECO:0000313" key="14">
    <source>
        <dbReference type="Proteomes" id="UP001363151"/>
    </source>
</evidence>
<feature type="region of interest" description="Disordered" evidence="11">
    <location>
        <begin position="1"/>
        <end position="46"/>
    </location>
</feature>
<reference evidence="13 14" key="1">
    <citation type="submission" date="2024-03" db="EMBL/GenBank/DDBJ databases">
        <title>Aureococcus anophagefferens CCMP1851 and Kratosvirus quantuckense: Draft genome of a second virus-susceptible host strain in the model system.</title>
        <authorList>
            <person name="Chase E."/>
            <person name="Truchon A.R."/>
            <person name="Schepens W."/>
            <person name="Wilhelm S.W."/>
        </authorList>
    </citation>
    <scope>NUCLEOTIDE SEQUENCE [LARGE SCALE GENOMIC DNA]</scope>
    <source>
        <strain evidence="13 14">CCMP1851</strain>
    </source>
</reference>
<dbReference type="Pfam" id="PF03911">
    <property type="entry name" value="Sec61_beta"/>
    <property type="match status" value="1"/>
</dbReference>
<keyword evidence="3 10" id="KW-0813">Transport</keyword>
<evidence type="ECO:0000256" key="6">
    <source>
        <dbReference type="ARBA" id="ARBA00022927"/>
    </source>
</evidence>
<organism evidence="13 14">
    <name type="scientific">Aureococcus anophagefferens</name>
    <name type="common">Harmful bloom alga</name>
    <dbReference type="NCBI Taxonomy" id="44056"/>
    <lineage>
        <taxon>Eukaryota</taxon>
        <taxon>Sar</taxon>
        <taxon>Stramenopiles</taxon>
        <taxon>Ochrophyta</taxon>
        <taxon>Pelagophyceae</taxon>
        <taxon>Pelagomonadales</taxon>
        <taxon>Pelagomonadaceae</taxon>
        <taxon>Aureococcus</taxon>
    </lineage>
</organism>
<sequence>MAEGGAKPAGNPLSRPAPARGPAGGALQQRKRPARTSSGGGARAMQRSQPGILRFYADEAPGLKIGPTTVLVMSLMFIGFVVLLHIYGKLMS</sequence>
<evidence type="ECO:0000256" key="11">
    <source>
        <dbReference type="SAM" id="MobiDB-lite"/>
    </source>
</evidence>
<gene>
    <name evidence="13" type="primary">SEC61B</name>
    <name evidence="13" type="ORF">SO694_00019119</name>
</gene>
<evidence type="ECO:0000256" key="3">
    <source>
        <dbReference type="ARBA" id="ARBA00022448"/>
    </source>
</evidence>
<keyword evidence="6 10" id="KW-0653">Protein transport</keyword>
<keyword evidence="4 12" id="KW-0812">Transmembrane</keyword>
<evidence type="ECO:0000256" key="9">
    <source>
        <dbReference type="ARBA" id="ARBA00023136"/>
    </source>
</evidence>
<evidence type="ECO:0000256" key="12">
    <source>
        <dbReference type="SAM" id="Phobius"/>
    </source>
</evidence>
<evidence type="ECO:0000313" key="13">
    <source>
        <dbReference type="EMBL" id="KAK7241800.1"/>
    </source>
</evidence>
<evidence type="ECO:0000256" key="10">
    <source>
        <dbReference type="PIRNR" id="PIRNR006398"/>
    </source>
</evidence>
<dbReference type="PIRSF" id="PIRSF006398">
    <property type="entry name" value="Sec61_beta_euk"/>
    <property type="match status" value="1"/>
</dbReference>
<keyword evidence="8 10" id="KW-0811">Translocation</keyword>
<comment type="similarity">
    <text evidence="2 10">Belongs to the SEC61-beta family.</text>
</comment>
<dbReference type="InterPro" id="IPR016482">
    <property type="entry name" value="SecG/Sec61-beta/Sbh"/>
</dbReference>
<evidence type="ECO:0000256" key="2">
    <source>
        <dbReference type="ARBA" id="ARBA00006103"/>
    </source>
</evidence>
<dbReference type="EMBL" id="JBBJCI010000152">
    <property type="protein sequence ID" value="KAK7241800.1"/>
    <property type="molecule type" value="Genomic_DNA"/>
</dbReference>
<dbReference type="PANTHER" id="PTHR13509">
    <property type="entry name" value="SEC61 SUBUNIT BETA"/>
    <property type="match status" value="1"/>
</dbReference>
<keyword evidence="14" id="KW-1185">Reference proteome</keyword>
<keyword evidence="9 10" id="KW-0472">Membrane</keyword>